<keyword evidence="3" id="KW-1185">Reference proteome</keyword>
<dbReference type="EMBL" id="CADEAL010004475">
    <property type="protein sequence ID" value="CAB1460390.1"/>
    <property type="molecule type" value="Genomic_DNA"/>
</dbReference>
<evidence type="ECO:0000313" key="3">
    <source>
        <dbReference type="Proteomes" id="UP001153269"/>
    </source>
</evidence>
<reference evidence="2" key="1">
    <citation type="submission" date="2020-03" db="EMBL/GenBank/DDBJ databases">
        <authorList>
            <person name="Weist P."/>
        </authorList>
    </citation>
    <scope>NUCLEOTIDE SEQUENCE</scope>
</reference>
<dbReference type="Proteomes" id="UP001153269">
    <property type="component" value="Unassembled WGS sequence"/>
</dbReference>
<sequence>MEQEEQEEQRGGGQRGCEGKGVENERGRTEKKREEEERWRHVEWVQQIPGTTSEASAQKSTVRGAATILHRALKLPDLW</sequence>
<evidence type="ECO:0000256" key="1">
    <source>
        <dbReference type="SAM" id="MobiDB-lite"/>
    </source>
</evidence>
<organism evidence="2 3">
    <name type="scientific">Pleuronectes platessa</name>
    <name type="common">European plaice</name>
    <dbReference type="NCBI Taxonomy" id="8262"/>
    <lineage>
        <taxon>Eukaryota</taxon>
        <taxon>Metazoa</taxon>
        <taxon>Chordata</taxon>
        <taxon>Craniata</taxon>
        <taxon>Vertebrata</taxon>
        <taxon>Euteleostomi</taxon>
        <taxon>Actinopterygii</taxon>
        <taxon>Neopterygii</taxon>
        <taxon>Teleostei</taxon>
        <taxon>Neoteleostei</taxon>
        <taxon>Acanthomorphata</taxon>
        <taxon>Carangaria</taxon>
        <taxon>Pleuronectiformes</taxon>
        <taxon>Pleuronectoidei</taxon>
        <taxon>Pleuronectidae</taxon>
        <taxon>Pleuronectes</taxon>
    </lineage>
</organism>
<proteinExistence type="predicted"/>
<comment type="caution">
    <text evidence="2">The sequence shown here is derived from an EMBL/GenBank/DDBJ whole genome shotgun (WGS) entry which is preliminary data.</text>
</comment>
<feature type="region of interest" description="Disordered" evidence="1">
    <location>
        <begin position="1"/>
        <end position="39"/>
    </location>
</feature>
<name>A0A9N7W4V8_PLEPL</name>
<dbReference type="AlphaFoldDB" id="A0A9N7W4V8"/>
<gene>
    <name evidence="2" type="ORF">PLEPLA_LOCUS48241</name>
</gene>
<evidence type="ECO:0000313" key="2">
    <source>
        <dbReference type="EMBL" id="CAB1460390.1"/>
    </source>
</evidence>
<accession>A0A9N7W4V8</accession>
<feature type="compositionally biased region" description="Basic and acidic residues" evidence="1">
    <location>
        <begin position="17"/>
        <end position="39"/>
    </location>
</feature>
<protein>
    <submittedName>
        <fullName evidence="2">Uncharacterized protein</fullName>
    </submittedName>
</protein>